<keyword evidence="9" id="KW-1133">Transmembrane helix</keyword>
<feature type="domain" description="Signal transduction histidine kinase subgroup 3 dimerisation and phosphoacceptor" evidence="10">
    <location>
        <begin position="62"/>
        <end position="123"/>
    </location>
</feature>
<comment type="catalytic activity">
    <reaction evidence="1">
        <text>ATP + protein L-histidine = ADP + protein N-phospho-L-histidine.</text>
        <dbReference type="EC" id="2.7.13.3"/>
    </reaction>
</comment>
<protein>
    <recommendedName>
        <fullName evidence="2">histidine kinase</fullName>
        <ecNumber evidence="2">2.7.13.3</ecNumber>
    </recommendedName>
</protein>
<gene>
    <name evidence="11" type="ORF">F0919_11170</name>
</gene>
<dbReference type="PANTHER" id="PTHR24421">
    <property type="entry name" value="NITRATE/NITRITE SENSOR PROTEIN NARX-RELATED"/>
    <property type="match status" value="1"/>
</dbReference>
<feature type="transmembrane region" description="Helical" evidence="9">
    <location>
        <begin position="6"/>
        <end position="29"/>
    </location>
</feature>
<dbReference type="InterPro" id="IPR050482">
    <property type="entry name" value="Sensor_HK_TwoCompSys"/>
</dbReference>
<dbReference type="GO" id="GO:0016020">
    <property type="term" value="C:membrane"/>
    <property type="evidence" value="ECO:0007669"/>
    <property type="project" value="InterPro"/>
</dbReference>
<dbReference type="EMBL" id="VWSH01000002">
    <property type="protein sequence ID" value="KAA5535143.1"/>
    <property type="molecule type" value="Genomic_DNA"/>
</dbReference>
<evidence type="ECO:0000313" key="12">
    <source>
        <dbReference type="Proteomes" id="UP000323632"/>
    </source>
</evidence>
<evidence type="ECO:0000256" key="8">
    <source>
        <dbReference type="ARBA" id="ARBA00023012"/>
    </source>
</evidence>
<keyword evidence="5" id="KW-0547">Nucleotide-binding</keyword>
<dbReference type="RefSeq" id="WP_150032822.1">
    <property type="nucleotide sequence ID" value="NZ_VWSH01000002.1"/>
</dbReference>
<evidence type="ECO:0000256" key="2">
    <source>
        <dbReference type="ARBA" id="ARBA00012438"/>
    </source>
</evidence>
<evidence type="ECO:0000259" key="10">
    <source>
        <dbReference type="Pfam" id="PF07730"/>
    </source>
</evidence>
<dbReference type="GO" id="GO:0005524">
    <property type="term" value="F:ATP binding"/>
    <property type="evidence" value="ECO:0007669"/>
    <property type="project" value="UniProtKB-KW"/>
</dbReference>
<keyword evidence="3" id="KW-0597">Phosphoprotein</keyword>
<keyword evidence="8" id="KW-0902">Two-component regulatory system</keyword>
<dbReference type="Gene3D" id="3.30.565.10">
    <property type="entry name" value="Histidine kinase-like ATPase, C-terminal domain"/>
    <property type="match status" value="1"/>
</dbReference>
<keyword evidence="6" id="KW-0418">Kinase</keyword>
<keyword evidence="4" id="KW-0808">Transferase</keyword>
<reference evidence="11 12" key="1">
    <citation type="submission" date="2019-09" db="EMBL/GenBank/DDBJ databases">
        <title>Genome sequence and assembly of Taibaiella sp.</title>
        <authorList>
            <person name="Chhetri G."/>
        </authorList>
    </citation>
    <scope>NUCLEOTIDE SEQUENCE [LARGE SCALE GENOMIC DNA]</scope>
    <source>
        <strain evidence="11 12">KVB11</strain>
    </source>
</reference>
<evidence type="ECO:0000256" key="5">
    <source>
        <dbReference type="ARBA" id="ARBA00022741"/>
    </source>
</evidence>
<dbReference type="Proteomes" id="UP000323632">
    <property type="component" value="Unassembled WGS sequence"/>
</dbReference>
<keyword evidence="9" id="KW-0812">Transmembrane</keyword>
<comment type="caution">
    <text evidence="11">The sequence shown here is derived from an EMBL/GenBank/DDBJ whole genome shotgun (WGS) entry which is preliminary data.</text>
</comment>
<dbReference type="InterPro" id="IPR036890">
    <property type="entry name" value="HATPase_C_sf"/>
</dbReference>
<dbReference type="AlphaFoldDB" id="A0A5M6CJE6"/>
<sequence length="271" mass="30724">MKNLTILIIIATIAMLMLASAIIFFVILYQKRIIHHQQELKRINDQKQLELIQASIQGEEEERNRIASELHDDVGATLSSIRLYLYAAGKKDADISILNTSKELLDESIQKIRNISHKLQPALLQQLGLQSSLESFATMITNTGKIHVTYATSGVLPRLHENTELSVYRITQELTNNIIRHANATVIKIETLLQPEYLITSLIHNGEGLTEEMYQEQIYKKGSIGLKNIVNRLKTIGATIQFNKKDNGDFSIAIIAPFEINRIKTSKKDKY</sequence>
<dbReference type="GO" id="GO:0000155">
    <property type="term" value="F:phosphorelay sensor kinase activity"/>
    <property type="evidence" value="ECO:0007669"/>
    <property type="project" value="InterPro"/>
</dbReference>
<evidence type="ECO:0000256" key="6">
    <source>
        <dbReference type="ARBA" id="ARBA00022777"/>
    </source>
</evidence>
<dbReference type="SUPFAM" id="SSF55874">
    <property type="entry name" value="ATPase domain of HSP90 chaperone/DNA topoisomerase II/histidine kinase"/>
    <property type="match status" value="1"/>
</dbReference>
<dbReference type="GO" id="GO:0046983">
    <property type="term" value="F:protein dimerization activity"/>
    <property type="evidence" value="ECO:0007669"/>
    <property type="project" value="InterPro"/>
</dbReference>
<evidence type="ECO:0000256" key="1">
    <source>
        <dbReference type="ARBA" id="ARBA00000085"/>
    </source>
</evidence>
<evidence type="ECO:0000256" key="3">
    <source>
        <dbReference type="ARBA" id="ARBA00022553"/>
    </source>
</evidence>
<dbReference type="EC" id="2.7.13.3" evidence="2"/>
<dbReference type="PANTHER" id="PTHR24421:SF10">
    <property type="entry name" value="NITRATE_NITRITE SENSOR PROTEIN NARQ"/>
    <property type="match status" value="1"/>
</dbReference>
<keyword evidence="9" id="KW-0472">Membrane</keyword>
<evidence type="ECO:0000256" key="4">
    <source>
        <dbReference type="ARBA" id="ARBA00022679"/>
    </source>
</evidence>
<dbReference type="Pfam" id="PF07730">
    <property type="entry name" value="HisKA_3"/>
    <property type="match status" value="1"/>
</dbReference>
<proteinExistence type="predicted"/>
<dbReference type="Gene3D" id="1.20.5.1930">
    <property type="match status" value="1"/>
</dbReference>
<accession>A0A5M6CJE6</accession>
<keyword evidence="12" id="KW-1185">Reference proteome</keyword>
<evidence type="ECO:0000313" key="11">
    <source>
        <dbReference type="EMBL" id="KAA5535143.1"/>
    </source>
</evidence>
<dbReference type="InterPro" id="IPR011712">
    <property type="entry name" value="Sig_transdc_His_kin_sub3_dim/P"/>
</dbReference>
<keyword evidence="7" id="KW-0067">ATP-binding</keyword>
<evidence type="ECO:0000256" key="7">
    <source>
        <dbReference type="ARBA" id="ARBA00022840"/>
    </source>
</evidence>
<organism evidence="11 12">
    <name type="scientific">Taibaiella lutea</name>
    <dbReference type="NCBI Taxonomy" id="2608001"/>
    <lineage>
        <taxon>Bacteria</taxon>
        <taxon>Pseudomonadati</taxon>
        <taxon>Bacteroidota</taxon>
        <taxon>Chitinophagia</taxon>
        <taxon>Chitinophagales</taxon>
        <taxon>Chitinophagaceae</taxon>
        <taxon>Taibaiella</taxon>
    </lineage>
</organism>
<evidence type="ECO:0000256" key="9">
    <source>
        <dbReference type="SAM" id="Phobius"/>
    </source>
</evidence>
<name>A0A5M6CJE6_9BACT</name>